<name>A0A8S3W4N1_PARAO</name>
<organism evidence="1 2">
    <name type="scientific">Parnassius apollo</name>
    <name type="common">Apollo butterfly</name>
    <name type="synonym">Papilio apollo</name>
    <dbReference type="NCBI Taxonomy" id="110799"/>
    <lineage>
        <taxon>Eukaryota</taxon>
        <taxon>Metazoa</taxon>
        <taxon>Ecdysozoa</taxon>
        <taxon>Arthropoda</taxon>
        <taxon>Hexapoda</taxon>
        <taxon>Insecta</taxon>
        <taxon>Pterygota</taxon>
        <taxon>Neoptera</taxon>
        <taxon>Endopterygota</taxon>
        <taxon>Lepidoptera</taxon>
        <taxon>Glossata</taxon>
        <taxon>Ditrysia</taxon>
        <taxon>Papilionoidea</taxon>
        <taxon>Papilionidae</taxon>
        <taxon>Parnassiinae</taxon>
        <taxon>Parnassini</taxon>
        <taxon>Parnassius</taxon>
        <taxon>Parnassius</taxon>
    </lineage>
</organism>
<evidence type="ECO:0000313" key="2">
    <source>
        <dbReference type="Proteomes" id="UP000691718"/>
    </source>
</evidence>
<sequence>MDVHMVKGLLETIQNAMVLNKRYDNVAATIFDPDKSNNGAAAWCESFDKLGDELKWCSFEKVAKAVRPFGALYYPSLTRGNLRRKDERRMR</sequence>
<dbReference type="OrthoDB" id="7482440at2759"/>
<keyword evidence="2" id="KW-1185">Reference proteome</keyword>
<dbReference type="AlphaFoldDB" id="A0A8S3W4N1"/>
<comment type="caution">
    <text evidence="1">The sequence shown here is derived from an EMBL/GenBank/DDBJ whole genome shotgun (WGS) entry which is preliminary data.</text>
</comment>
<dbReference type="Proteomes" id="UP000691718">
    <property type="component" value="Unassembled WGS sequence"/>
</dbReference>
<evidence type="ECO:0000313" key="1">
    <source>
        <dbReference type="EMBL" id="CAG4940790.1"/>
    </source>
</evidence>
<dbReference type="EMBL" id="CAJQZP010000150">
    <property type="protein sequence ID" value="CAG4940790.1"/>
    <property type="molecule type" value="Genomic_DNA"/>
</dbReference>
<proteinExistence type="predicted"/>
<gene>
    <name evidence="1" type="ORF">PAPOLLO_LOCUS2082</name>
</gene>
<protein>
    <submittedName>
        <fullName evidence="1">(apollo) hypothetical protein</fullName>
    </submittedName>
</protein>
<accession>A0A8S3W4N1</accession>
<reference evidence="1" key="1">
    <citation type="submission" date="2021-04" db="EMBL/GenBank/DDBJ databases">
        <authorList>
            <person name="Tunstrom K."/>
        </authorList>
    </citation>
    <scope>NUCLEOTIDE SEQUENCE</scope>
</reference>